<feature type="region of interest" description="Disordered" evidence="1">
    <location>
        <begin position="41"/>
        <end position="61"/>
    </location>
</feature>
<sequence length="295" mass="31303">MPIRPIRVTLAAMFWRTGLPAIVAVLVAFALVAGSRGLGEPPPQAVVAQPAPPPSSTPPSLDPGVVTAAVNEVAPGTDLAFALYDEQTGQSLASVNGDQQFYTASLVKLFIALDALQRNEWHPSERLGANLTEMLSASDDGIAEALWEYGGRSAIITRMVQLIGLAHTRPPTFSDQWEMTKTTADDLVAVYRFLVERVPDEARGLVLGAMAGAQNPAADGFPQYFGIPDGLPDLPRAVKQGWMTIQRAVVLNTTGLVDSRYVVVLLAELPLETSYARGRAALTAGIAALAPVLGH</sequence>
<dbReference type="EMBL" id="BAABIB010000054">
    <property type="protein sequence ID" value="GAA5160190.1"/>
    <property type="molecule type" value="Genomic_DNA"/>
</dbReference>
<reference evidence="3" key="1">
    <citation type="journal article" date="2019" name="Int. J. Syst. Evol. Microbiol.">
        <title>The Global Catalogue of Microorganisms (GCM) 10K type strain sequencing project: providing services to taxonomists for standard genome sequencing and annotation.</title>
        <authorList>
            <consortium name="The Broad Institute Genomics Platform"/>
            <consortium name="The Broad Institute Genome Sequencing Center for Infectious Disease"/>
            <person name="Wu L."/>
            <person name="Ma J."/>
        </authorList>
    </citation>
    <scope>NUCLEOTIDE SEQUENCE [LARGE SCALE GENOMIC DNA]</scope>
    <source>
        <strain evidence="3">JCM 18054</strain>
    </source>
</reference>
<protein>
    <submittedName>
        <fullName evidence="2">Serine hydrolase</fullName>
    </submittedName>
</protein>
<keyword evidence="3" id="KW-1185">Reference proteome</keyword>
<dbReference type="Gene3D" id="3.40.710.10">
    <property type="entry name" value="DD-peptidase/beta-lactamase superfamily"/>
    <property type="match status" value="1"/>
</dbReference>
<organism evidence="2 3">
    <name type="scientific">Amycolatopsis dongchuanensis</name>
    <dbReference type="NCBI Taxonomy" id="1070866"/>
    <lineage>
        <taxon>Bacteria</taxon>
        <taxon>Bacillati</taxon>
        <taxon>Actinomycetota</taxon>
        <taxon>Actinomycetes</taxon>
        <taxon>Pseudonocardiales</taxon>
        <taxon>Pseudonocardiaceae</taxon>
        <taxon>Amycolatopsis</taxon>
    </lineage>
</organism>
<comment type="caution">
    <text evidence="2">The sequence shown here is derived from an EMBL/GenBank/DDBJ whole genome shotgun (WGS) entry which is preliminary data.</text>
</comment>
<dbReference type="InterPro" id="IPR000871">
    <property type="entry name" value="Beta-lactam_class-A"/>
</dbReference>
<dbReference type="InterPro" id="IPR012338">
    <property type="entry name" value="Beta-lactam/transpept-like"/>
</dbReference>
<dbReference type="PANTHER" id="PTHR35333">
    <property type="entry name" value="BETA-LACTAMASE"/>
    <property type="match status" value="1"/>
</dbReference>
<dbReference type="Proteomes" id="UP001500192">
    <property type="component" value="Unassembled WGS sequence"/>
</dbReference>
<accession>A0ABP9QDM3</accession>
<keyword evidence="2" id="KW-0378">Hydrolase</keyword>
<evidence type="ECO:0000313" key="3">
    <source>
        <dbReference type="Proteomes" id="UP001500192"/>
    </source>
</evidence>
<dbReference type="SUPFAM" id="SSF56601">
    <property type="entry name" value="beta-lactamase/transpeptidase-like"/>
    <property type="match status" value="1"/>
</dbReference>
<evidence type="ECO:0000256" key="1">
    <source>
        <dbReference type="SAM" id="MobiDB-lite"/>
    </source>
</evidence>
<name>A0ABP9QDM3_9PSEU</name>
<proteinExistence type="predicted"/>
<dbReference type="GO" id="GO:0016787">
    <property type="term" value="F:hydrolase activity"/>
    <property type="evidence" value="ECO:0007669"/>
    <property type="project" value="UniProtKB-KW"/>
</dbReference>
<gene>
    <name evidence="2" type="ORF">GCM10023214_23710</name>
</gene>
<dbReference type="PANTHER" id="PTHR35333:SF3">
    <property type="entry name" value="BETA-LACTAMASE-TYPE TRANSPEPTIDASE FOLD CONTAINING PROTEIN"/>
    <property type="match status" value="1"/>
</dbReference>
<evidence type="ECO:0000313" key="2">
    <source>
        <dbReference type="EMBL" id="GAA5160190.1"/>
    </source>
</evidence>